<dbReference type="InterPro" id="IPR012318">
    <property type="entry name" value="HTH_CRP"/>
</dbReference>
<evidence type="ECO:0000256" key="2">
    <source>
        <dbReference type="ARBA" id="ARBA00023125"/>
    </source>
</evidence>
<dbReference type="CDD" id="cd00092">
    <property type="entry name" value="HTH_CRP"/>
    <property type="match status" value="1"/>
</dbReference>
<proteinExistence type="predicted"/>
<dbReference type="RefSeq" id="WP_163465578.1">
    <property type="nucleotide sequence ID" value="NZ_JAAAMG010000024.1"/>
</dbReference>
<evidence type="ECO:0000313" key="7">
    <source>
        <dbReference type="EMBL" id="NDW07122.1"/>
    </source>
</evidence>
<dbReference type="InterPro" id="IPR036390">
    <property type="entry name" value="WH_DNA-bd_sf"/>
</dbReference>
<feature type="region of interest" description="Disordered" evidence="4">
    <location>
        <begin position="17"/>
        <end position="48"/>
    </location>
</feature>
<reference evidence="7 8" key="1">
    <citation type="submission" date="2020-01" db="EMBL/GenBank/DDBJ databases">
        <title>Jiella pacifica sp. nov.</title>
        <authorList>
            <person name="Xue Z."/>
            <person name="Zhu S."/>
            <person name="Chen J."/>
            <person name="Yang J."/>
        </authorList>
    </citation>
    <scope>NUCLEOTIDE SEQUENCE [LARGE SCALE GENOMIC DNA]</scope>
    <source>
        <strain evidence="7 8">40Bstr34</strain>
    </source>
</reference>
<evidence type="ECO:0000259" key="5">
    <source>
        <dbReference type="PROSITE" id="PS50042"/>
    </source>
</evidence>
<organism evidence="7 8">
    <name type="scientific">Jiella pacifica</name>
    <dbReference type="NCBI Taxonomy" id="2696469"/>
    <lineage>
        <taxon>Bacteria</taxon>
        <taxon>Pseudomonadati</taxon>
        <taxon>Pseudomonadota</taxon>
        <taxon>Alphaproteobacteria</taxon>
        <taxon>Hyphomicrobiales</taxon>
        <taxon>Aurantimonadaceae</taxon>
        <taxon>Jiella</taxon>
    </lineage>
</organism>
<keyword evidence="2" id="KW-0238">DNA-binding</keyword>
<dbReference type="SUPFAM" id="SSF46785">
    <property type="entry name" value="Winged helix' DNA-binding domain"/>
    <property type="match status" value="1"/>
</dbReference>
<dbReference type="PRINTS" id="PR00034">
    <property type="entry name" value="HTHCRP"/>
</dbReference>
<dbReference type="PANTHER" id="PTHR24567">
    <property type="entry name" value="CRP FAMILY TRANSCRIPTIONAL REGULATORY PROTEIN"/>
    <property type="match status" value="1"/>
</dbReference>
<dbReference type="InterPro" id="IPR000595">
    <property type="entry name" value="cNMP-bd_dom"/>
</dbReference>
<dbReference type="SMART" id="SM00100">
    <property type="entry name" value="cNMP"/>
    <property type="match status" value="1"/>
</dbReference>
<dbReference type="EMBL" id="JAAAMG010000024">
    <property type="protein sequence ID" value="NDW07122.1"/>
    <property type="molecule type" value="Genomic_DNA"/>
</dbReference>
<sequence length="247" mass="26556">MHSVAIAQVFDTDLIATSPGVEPRARRAPADRQAPAETGAGNKGRAASATGMPLAGQVLNFGEGRQIYAEGDTVHSFYKVMSGVVRTCRFTSDGRRQIDGFHGEGEIFGLETGGEHRLSAEAVTDCCVVAYRWSGLSALAGSEADMARTVFHLAMSCFERAQEHALLLGRRSAAQKLAAFLLDLGGRGSDNAVDLAMTRQDIADYLNLTIETVSRTLSQFERDHLIALPSSRHVVLRNPVALRGLVD</sequence>
<dbReference type="InterPro" id="IPR014710">
    <property type="entry name" value="RmlC-like_jellyroll"/>
</dbReference>
<evidence type="ECO:0000313" key="8">
    <source>
        <dbReference type="Proteomes" id="UP000469011"/>
    </source>
</evidence>
<feature type="domain" description="Cyclic nucleotide-binding" evidence="5">
    <location>
        <begin position="61"/>
        <end position="109"/>
    </location>
</feature>
<comment type="caution">
    <text evidence="7">The sequence shown here is derived from an EMBL/GenBank/DDBJ whole genome shotgun (WGS) entry which is preliminary data.</text>
</comment>
<dbReference type="InterPro" id="IPR050397">
    <property type="entry name" value="Env_Response_Regulators"/>
</dbReference>
<dbReference type="SUPFAM" id="SSF51206">
    <property type="entry name" value="cAMP-binding domain-like"/>
    <property type="match status" value="1"/>
</dbReference>
<name>A0A6N9T995_9HYPH</name>
<dbReference type="PANTHER" id="PTHR24567:SF75">
    <property type="entry name" value="FUMARATE AND NITRATE REDUCTION REGULATORY PROTEIN"/>
    <property type="match status" value="1"/>
</dbReference>
<dbReference type="SMART" id="SM00419">
    <property type="entry name" value="HTH_CRP"/>
    <property type="match status" value="1"/>
</dbReference>
<dbReference type="CDD" id="cd00038">
    <property type="entry name" value="CAP_ED"/>
    <property type="match status" value="1"/>
</dbReference>
<dbReference type="Pfam" id="PF13545">
    <property type="entry name" value="HTH_Crp_2"/>
    <property type="match status" value="1"/>
</dbReference>
<dbReference type="GO" id="GO:0003700">
    <property type="term" value="F:DNA-binding transcription factor activity"/>
    <property type="evidence" value="ECO:0007669"/>
    <property type="project" value="TreeGrafter"/>
</dbReference>
<evidence type="ECO:0000256" key="1">
    <source>
        <dbReference type="ARBA" id="ARBA00023015"/>
    </source>
</evidence>
<protein>
    <submittedName>
        <fullName evidence="7">Helix-turn-helix domain-containing protein</fullName>
    </submittedName>
</protein>
<dbReference type="InterPro" id="IPR018490">
    <property type="entry name" value="cNMP-bd_dom_sf"/>
</dbReference>
<dbReference type="Pfam" id="PF00027">
    <property type="entry name" value="cNMP_binding"/>
    <property type="match status" value="1"/>
</dbReference>
<dbReference type="Gene3D" id="2.60.120.10">
    <property type="entry name" value="Jelly Rolls"/>
    <property type="match status" value="1"/>
</dbReference>
<feature type="domain" description="HTH crp-type" evidence="6">
    <location>
        <begin position="171"/>
        <end position="240"/>
    </location>
</feature>
<keyword evidence="8" id="KW-1185">Reference proteome</keyword>
<keyword evidence="3" id="KW-0804">Transcription</keyword>
<dbReference type="Gene3D" id="1.10.10.10">
    <property type="entry name" value="Winged helix-like DNA-binding domain superfamily/Winged helix DNA-binding domain"/>
    <property type="match status" value="1"/>
</dbReference>
<accession>A0A6N9T995</accession>
<dbReference type="PROSITE" id="PS51063">
    <property type="entry name" value="HTH_CRP_2"/>
    <property type="match status" value="1"/>
</dbReference>
<dbReference type="PROSITE" id="PS50042">
    <property type="entry name" value="CNMP_BINDING_3"/>
    <property type="match status" value="1"/>
</dbReference>
<evidence type="ECO:0000256" key="4">
    <source>
        <dbReference type="SAM" id="MobiDB-lite"/>
    </source>
</evidence>
<dbReference type="Proteomes" id="UP000469011">
    <property type="component" value="Unassembled WGS sequence"/>
</dbReference>
<dbReference type="AlphaFoldDB" id="A0A6N9T995"/>
<evidence type="ECO:0000256" key="3">
    <source>
        <dbReference type="ARBA" id="ARBA00023163"/>
    </source>
</evidence>
<dbReference type="GO" id="GO:0005829">
    <property type="term" value="C:cytosol"/>
    <property type="evidence" value="ECO:0007669"/>
    <property type="project" value="TreeGrafter"/>
</dbReference>
<dbReference type="GO" id="GO:0003677">
    <property type="term" value="F:DNA binding"/>
    <property type="evidence" value="ECO:0007669"/>
    <property type="project" value="UniProtKB-KW"/>
</dbReference>
<keyword evidence="1" id="KW-0805">Transcription regulation</keyword>
<gene>
    <name evidence="7" type="ORF">GTK09_22145</name>
</gene>
<dbReference type="InterPro" id="IPR036388">
    <property type="entry name" value="WH-like_DNA-bd_sf"/>
</dbReference>
<evidence type="ECO:0000259" key="6">
    <source>
        <dbReference type="PROSITE" id="PS51063"/>
    </source>
</evidence>